<dbReference type="GO" id="GO:0071555">
    <property type="term" value="P:cell wall organization"/>
    <property type="evidence" value="ECO:0007669"/>
    <property type="project" value="UniProtKB-KW"/>
</dbReference>
<accession>A0A0G0V288</accession>
<evidence type="ECO:0000313" key="9">
    <source>
        <dbReference type="EMBL" id="KKR95054.1"/>
    </source>
</evidence>
<evidence type="ECO:0000256" key="1">
    <source>
        <dbReference type="ARBA" id="ARBA00004141"/>
    </source>
</evidence>
<comment type="pathway">
    <text evidence="7">Cell wall biogenesis; peptidoglycan biosynthesis.</text>
</comment>
<dbReference type="GO" id="GO:0051992">
    <property type="term" value="F:UDP-N-acetylmuramoyl-L-alanyl-D-glutamyl-meso-2,6-diaminopimelyl-D-alanyl-D-alanine:undecaprenyl-phosphate transferase activity"/>
    <property type="evidence" value="ECO:0007669"/>
    <property type="project" value="RHEA"/>
</dbReference>
<keyword evidence="7 8" id="KW-0460">Magnesium</keyword>
<dbReference type="GO" id="GO:0009252">
    <property type="term" value="P:peptidoglycan biosynthetic process"/>
    <property type="evidence" value="ECO:0007669"/>
    <property type="project" value="UniProtKB-UniRule"/>
</dbReference>
<keyword evidence="7 8" id="KW-0479">Metal-binding</keyword>
<dbReference type="GO" id="GO:0046872">
    <property type="term" value="F:metal ion binding"/>
    <property type="evidence" value="ECO:0007669"/>
    <property type="project" value="UniProtKB-KW"/>
</dbReference>
<dbReference type="PANTHER" id="PTHR22926">
    <property type="entry name" value="PHOSPHO-N-ACETYLMURAMOYL-PENTAPEPTIDE-TRANSFERASE"/>
    <property type="match status" value="1"/>
</dbReference>
<feature type="transmembrane region" description="Helical" evidence="7">
    <location>
        <begin position="329"/>
        <end position="349"/>
    </location>
</feature>
<dbReference type="UniPathway" id="UPA00219"/>
<dbReference type="Pfam" id="PF00953">
    <property type="entry name" value="Glycos_transf_4"/>
    <property type="match status" value="1"/>
</dbReference>
<comment type="function">
    <text evidence="7">Catalyzes the initial step of the lipid cycle reactions in the biosynthesis of the cell wall peptidoglycan: transfers peptidoglycan precursor phospho-MurNAc-pentapeptide from UDP-MurNAc-pentapeptide onto the lipid carrier undecaprenyl phosphate, yielding undecaprenyl-pyrophosphoryl-MurNAc-pentapeptide, known as lipid I.</text>
</comment>
<dbReference type="EC" id="2.7.8.13" evidence="7"/>
<protein>
    <recommendedName>
        <fullName evidence="7">Phospho-N-acetylmuramoyl-pentapeptide-transferase</fullName>
        <ecNumber evidence="7">2.7.8.13</ecNumber>
    </recommendedName>
    <alternativeName>
        <fullName evidence="7">UDP-MurNAc-pentapeptide phosphotransferase</fullName>
    </alternativeName>
</protein>
<evidence type="ECO:0000256" key="3">
    <source>
        <dbReference type="ARBA" id="ARBA00022679"/>
    </source>
</evidence>
<evidence type="ECO:0000256" key="6">
    <source>
        <dbReference type="ARBA" id="ARBA00023136"/>
    </source>
</evidence>
<keyword evidence="7" id="KW-0132">Cell division</keyword>
<feature type="transmembrane region" description="Helical" evidence="7">
    <location>
        <begin position="232"/>
        <end position="249"/>
    </location>
</feature>
<comment type="catalytic activity">
    <reaction evidence="7">
        <text>UDP-N-acetyl-alpha-D-muramoyl-L-alanyl-gamma-D-glutamyl-meso-2,6-diaminopimeloyl-D-alanyl-D-alanine + di-trans,octa-cis-undecaprenyl phosphate = di-trans,octa-cis-undecaprenyl diphospho-N-acetyl-alpha-D-muramoyl-L-alanyl-D-glutamyl-meso-2,6-diaminopimeloyl-D-alanyl-D-alanine + UMP</text>
        <dbReference type="Rhea" id="RHEA:28386"/>
        <dbReference type="ChEBI" id="CHEBI:57865"/>
        <dbReference type="ChEBI" id="CHEBI:60392"/>
        <dbReference type="ChEBI" id="CHEBI:61386"/>
        <dbReference type="ChEBI" id="CHEBI:61387"/>
        <dbReference type="EC" id="2.7.8.13"/>
    </reaction>
</comment>
<gene>
    <name evidence="7" type="primary">mraY</name>
    <name evidence="9" type="ORF">UU41_C0001G0044</name>
</gene>
<keyword evidence="3 7" id="KW-0808">Transferase</keyword>
<dbReference type="InterPro" id="IPR000715">
    <property type="entry name" value="Glycosyl_transferase_4"/>
</dbReference>
<keyword evidence="7" id="KW-0573">Peptidoglycan synthesis</keyword>
<evidence type="ECO:0000256" key="8">
    <source>
        <dbReference type="PIRSR" id="PIRSR600715-1"/>
    </source>
</evidence>
<dbReference type="EMBL" id="LCAN01000001">
    <property type="protein sequence ID" value="KKR95054.1"/>
    <property type="molecule type" value="Genomic_DNA"/>
</dbReference>
<comment type="similarity">
    <text evidence="2 7">Belongs to the glycosyltransferase 4 family. MraY subfamily.</text>
</comment>
<feature type="transmembrane region" description="Helical" evidence="7">
    <location>
        <begin position="6"/>
        <end position="30"/>
    </location>
</feature>
<dbReference type="AlphaFoldDB" id="A0A0G0V288"/>
<feature type="transmembrane region" description="Helical" evidence="7">
    <location>
        <begin position="206"/>
        <end position="226"/>
    </location>
</feature>
<keyword evidence="7" id="KW-1003">Cell membrane</keyword>
<dbReference type="GO" id="GO:0008963">
    <property type="term" value="F:phospho-N-acetylmuramoyl-pentapeptide-transferase activity"/>
    <property type="evidence" value="ECO:0007669"/>
    <property type="project" value="UniProtKB-UniRule"/>
</dbReference>
<feature type="transmembrane region" description="Helical" evidence="7">
    <location>
        <begin position="281"/>
        <end position="301"/>
    </location>
</feature>
<dbReference type="HAMAP" id="MF_00038">
    <property type="entry name" value="MraY"/>
    <property type="match status" value="1"/>
</dbReference>
<feature type="transmembrane region" description="Helical" evidence="7">
    <location>
        <begin position="107"/>
        <end position="124"/>
    </location>
</feature>
<evidence type="ECO:0000313" key="10">
    <source>
        <dbReference type="Proteomes" id="UP000034961"/>
    </source>
</evidence>
<reference evidence="9 10" key="1">
    <citation type="journal article" date="2015" name="Nature">
        <title>rRNA introns, odd ribosomes, and small enigmatic genomes across a large radiation of phyla.</title>
        <authorList>
            <person name="Brown C.T."/>
            <person name="Hug L.A."/>
            <person name="Thomas B.C."/>
            <person name="Sharon I."/>
            <person name="Castelle C.J."/>
            <person name="Singh A."/>
            <person name="Wilkins M.J."/>
            <person name="Williams K.H."/>
            <person name="Banfield J.F."/>
        </authorList>
    </citation>
    <scope>NUCLEOTIDE SEQUENCE [LARGE SCALE GENOMIC DNA]</scope>
</reference>
<dbReference type="InterPro" id="IPR018480">
    <property type="entry name" value="PNAcMuramoyl-5peptid_Trfase_CS"/>
</dbReference>
<dbReference type="CDD" id="cd06852">
    <property type="entry name" value="GT_MraY"/>
    <property type="match status" value="1"/>
</dbReference>
<keyword evidence="4 7" id="KW-0812">Transmembrane</keyword>
<organism evidence="9 10">
    <name type="scientific">Candidatus Roizmanbacteria bacterium GW2011_GWA1_41_13</name>
    <dbReference type="NCBI Taxonomy" id="1618474"/>
    <lineage>
        <taxon>Bacteria</taxon>
        <taxon>Candidatus Roizmaniibacteriota</taxon>
    </lineage>
</organism>
<dbReference type="PATRIC" id="fig|1618474.3.peg.46"/>
<dbReference type="GO" id="GO:0051301">
    <property type="term" value="P:cell division"/>
    <property type="evidence" value="ECO:0007669"/>
    <property type="project" value="UniProtKB-KW"/>
</dbReference>
<dbReference type="GO" id="GO:0008360">
    <property type="term" value="P:regulation of cell shape"/>
    <property type="evidence" value="ECO:0007669"/>
    <property type="project" value="UniProtKB-KW"/>
</dbReference>
<proteinExistence type="inferred from homology"/>
<dbReference type="PANTHER" id="PTHR22926:SF5">
    <property type="entry name" value="PHOSPHO-N-ACETYLMURAMOYL-PENTAPEPTIDE-TRANSFERASE HOMOLOG"/>
    <property type="match status" value="1"/>
</dbReference>
<keyword evidence="7" id="KW-0131">Cell cycle</keyword>
<keyword evidence="7" id="KW-0961">Cell wall biogenesis/degradation</keyword>
<keyword evidence="6 7" id="KW-0472">Membrane</keyword>
<dbReference type="InterPro" id="IPR003524">
    <property type="entry name" value="PNAcMuramoyl-5peptid_Trfase"/>
</dbReference>
<feature type="binding site" evidence="8">
    <location>
        <position position="258"/>
    </location>
    <ligand>
        <name>Mg(2+)</name>
        <dbReference type="ChEBI" id="CHEBI:18420"/>
    </ligand>
</feature>
<keyword evidence="7" id="KW-0133">Cell shape</keyword>
<evidence type="ECO:0000256" key="4">
    <source>
        <dbReference type="ARBA" id="ARBA00022692"/>
    </source>
</evidence>
<comment type="cofactor">
    <cofactor evidence="7 8">
        <name>Mg(2+)</name>
        <dbReference type="ChEBI" id="CHEBI:18420"/>
    </cofactor>
</comment>
<evidence type="ECO:0000256" key="7">
    <source>
        <dbReference type="HAMAP-Rule" id="MF_00038"/>
    </source>
</evidence>
<keyword evidence="5 7" id="KW-1133">Transmembrane helix</keyword>
<name>A0A0G0V288_9BACT</name>
<feature type="transmembrane region" description="Helical" evidence="7">
    <location>
        <begin position="180"/>
        <end position="199"/>
    </location>
</feature>
<dbReference type="PROSITE" id="PS01348">
    <property type="entry name" value="MRAY_2"/>
    <property type="match status" value="1"/>
</dbReference>
<comment type="caution">
    <text evidence="9">The sequence shown here is derived from an EMBL/GenBank/DDBJ whole genome shotgun (WGS) entry which is preliminary data.</text>
</comment>
<dbReference type="GO" id="GO:0005886">
    <property type="term" value="C:plasma membrane"/>
    <property type="evidence" value="ECO:0007669"/>
    <property type="project" value="UniProtKB-SubCell"/>
</dbReference>
<feature type="transmembrane region" description="Helical" evidence="7">
    <location>
        <begin position="144"/>
        <end position="168"/>
    </location>
</feature>
<evidence type="ECO:0000256" key="2">
    <source>
        <dbReference type="ARBA" id="ARBA00005583"/>
    </source>
</evidence>
<sequence length="351" mass="40121">MSHLAFLLGLLIISFLVHSLFFVPYINLLYRIKFQRLEQRTKDAFGKLTPIFDRFHKKKAGVPVGGGLLIILITLALYGVSFLTLYYLKEWYPITSLYPELIEEIKIVLFTFIAFAIIGFYDDFRKTFLPKNQDFFGLRLRHKLILQLIISSISAYWLYTLLDISFIYVPLVEWRLPIGFWYVPFAAFVILSFANAFNITDGLDGLSSGVLVIALIAFWVISAGLLDTPLSVFIPLLLGGLIAFLYFNVYPARIILGDVGALSFGATFAVIGLMLGKPFTLVIIGGIYVVEAVTSLIQLFWKRFYHKKLMPVAPLHLYLQYLGWEEPKIVMRLWLVSMMLAVFGLWLSLLR</sequence>
<feature type="transmembrane region" description="Helical" evidence="7">
    <location>
        <begin position="64"/>
        <end position="87"/>
    </location>
</feature>
<comment type="subcellular location">
    <subcellularLocation>
        <location evidence="7">Cell membrane</location>
        <topology evidence="7">Multi-pass membrane protein</topology>
    </subcellularLocation>
    <subcellularLocation>
        <location evidence="1">Membrane</location>
        <topology evidence="1">Multi-pass membrane protein</topology>
    </subcellularLocation>
</comment>
<evidence type="ECO:0000256" key="5">
    <source>
        <dbReference type="ARBA" id="ARBA00022989"/>
    </source>
</evidence>
<dbReference type="Proteomes" id="UP000034961">
    <property type="component" value="Unassembled WGS sequence"/>
</dbReference>
<feature type="transmembrane region" description="Helical" evidence="7">
    <location>
        <begin position="256"/>
        <end position="275"/>
    </location>
</feature>
<feature type="binding site" evidence="8">
    <location>
        <position position="198"/>
    </location>
    <ligand>
        <name>Mg(2+)</name>
        <dbReference type="ChEBI" id="CHEBI:18420"/>
    </ligand>
</feature>